<dbReference type="SUPFAM" id="SSF53822">
    <property type="entry name" value="Periplasmic binding protein-like I"/>
    <property type="match status" value="1"/>
</dbReference>
<gene>
    <name evidence="5" type="primary">livK</name>
    <name evidence="5" type="ORF">BMF81_04223</name>
</gene>
<evidence type="ECO:0000256" key="3">
    <source>
        <dbReference type="SAM" id="Phobius"/>
    </source>
</evidence>
<dbReference type="InterPro" id="IPR022272">
    <property type="entry name" value="Lipocalin_CS"/>
</dbReference>
<evidence type="ECO:0000313" key="5">
    <source>
        <dbReference type="EMBL" id="AVZ31465.1"/>
    </source>
</evidence>
<accession>A0A2S0Q9X3</accession>
<dbReference type="PROSITE" id="PS00213">
    <property type="entry name" value="LIPOCALIN"/>
    <property type="match status" value="1"/>
</dbReference>
<evidence type="ECO:0000256" key="2">
    <source>
        <dbReference type="ARBA" id="ARBA00022729"/>
    </source>
</evidence>
<feature type="transmembrane region" description="Helical" evidence="3">
    <location>
        <begin position="12"/>
        <end position="33"/>
    </location>
</feature>
<dbReference type="Proteomes" id="UP000244056">
    <property type="component" value="Chromosome"/>
</dbReference>
<dbReference type="KEGG" id="nsp:BMF81_04223"/>
<dbReference type="CDD" id="cd06268">
    <property type="entry name" value="PBP1_ABC_transporter_LIVBP-like"/>
    <property type="match status" value="1"/>
</dbReference>
<dbReference type="InterPro" id="IPR051010">
    <property type="entry name" value="BCAA_transport"/>
</dbReference>
<dbReference type="Pfam" id="PF13458">
    <property type="entry name" value="Peripla_BP_6"/>
    <property type="match status" value="1"/>
</dbReference>
<evidence type="ECO:0000256" key="1">
    <source>
        <dbReference type="ARBA" id="ARBA00010062"/>
    </source>
</evidence>
<comment type="similarity">
    <text evidence="1">Belongs to the leucine-binding protein family.</text>
</comment>
<evidence type="ECO:0000313" key="6">
    <source>
        <dbReference type="Proteomes" id="UP000244056"/>
    </source>
</evidence>
<dbReference type="AlphaFoldDB" id="A0A2S0Q9X3"/>
<keyword evidence="3" id="KW-0812">Transmembrane</keyword>
<feature type="domain" description="Leucine-binding protein" evidence="4">
    <location>
        <begin position="149"/>
        <end position="454"/>
    </location>
</feature>
<name>A0A2S0Q9X3_NODSP</name>
<reference evidence="5 6" key="1">
    <citation type="submission" date="2017-03" db="EMBL/GenBank/DDBJ databases">
        <title>Comparative genomics of the toxic Baltic Sea cyanobacteria Nodularia spumigena UHCC 0039 and its response on varying salinity.</title>
        <authorList>
            <person name="Teikari J.E."/>
        </authorList>
    </citation>
    <scope>NUCLEOTIDE SEQUENCE [LARGE SCALE GENOMIC DNA]</scope>
    <source>
        <strain evidence="5 6">UHCC 0039</strain>
    </source>
</reference>
<dbReference type="Gene3D" id="3.40.50.2300">
    <property type="match status" value="2"/>
</dbReference>
<keyword evidence="3" id="KW-1133">Transmembrane helix</keyword>
<dbReference type="GeneID" id="78019444"/>
<evidence type="ECO:0000259" key="4">
    <source>
        <dbReference type="Pfam" id="PF13458"/>
    </source>
</evidence>
<dbReference type="PANTHER" id="PTHR30483:SF6">
    <property type="entry name" value="PERIPLASMIC BINDING PROTEIN OF ABC TRANSPORTER FOR NATURAL AMINO ACIDS"/>
    <property type="match status" value="1"/>
</dbReference>
<keyword evidence="3" id="KW-0472">Membrane</keyword>
<keyword evidence="2" id="KW-0732">Signal</keyword>
<protein>
    <submittedName>
        <fullName evidence="5">Branched-chain amino acid transport system substrate-binding protein</fullName>
    </submittedName>
</protein>
<dbReference type="RefSeq" id="WP_006197314.1">
    <property type="nucleotide sequence ID" value="NZ_CAWNZE010000001.1"/>
</dbReference>
<dbReference type="EMBL" id="CP020114">
    <property type="protein sequence ID" value="AVZ31465.1"/>
    <property type="molecule type" value="Genomic_DNA"/>
</dbReference>
<sequence length="490" mass="55463">MLNRQLNRREWIYLIISVILTVSISSGFASQIASIPNKFLCEIEDSPLNINCQEKLISFGDKQLIPTDIEKNIEKKLDRNNFHDYKQQGIELLFRIKAPANAVDKFQQAFAIYPDPETLIYKNNAQSQSHSHLQIAVSVPISHKLYIAEEILRGVAQAQNEINQSNDRINGKWLQVGIADDKNDIPVAKKIAEQAISNTNILAMVGHNASKISTEVAKIYNDNKLVMVTPTSYDLDITNPQYEYIFKIVPNVNILVNHLRKYYNSQNYKQLFICFDSKEQVSTNFKRLFTDIEAQVVSEDDDCNVSKNNFQPNTAISKAQAMQADSLLLATSVTTINSFIDLAKASKGRLALFSTSTLYTDEILSKAKEALKNMVLVTPWHPDAFANNPFPLKAEQMWQRKVNWRTAMAYDATKVIIEGLKRNTNREELPKELHKNIPICGSTGEISFQSGERRQPQAFIIKVVEDNDTGYDFILDSTAENNSGKSCNNQ</sequence>
<organism evidence="5 6">
    <name type="scientific">Nodularia spumigena UHCC 0039</name>
    <dbReference type="NCBI Taxonomy" id="1914872"/>
    <lineage>
        <taxon>Bacteria</taxon>
        <taxon>Bacillati</taxon>
        <taxon>Cyanobacteriota</taxon>
        <taxon>Cyanophyceae</taxon>
        <taxon>Nostocales</taxon>
        <taxon>Nodulariaceae</taxon>
        <taxon>Nodularia</taxon>
    </lineage>
</organism>
<proteinExistence type="inferred from homology"/>
<dbReference type="PANTHER" id="PTHR30483">
    <property type="entry name" value="LEUCINE-SPECIFIC-BINDING PROTEIN"/>
    <property type="match status" value="1"/>
</dbReference>
<dbReference type="InterPro" id="IPR028081">
    <property type="entry name" value="Leu-bd"/>
</dbReference>
<dbReference type="InterPro" id="IPR028082">
    <property type="entry name" value="Peripla_BP_I"/>
</dbReference>